<dbReference type="Gene3D" id="2.60.120.260">
    <property type="entry name" value="Galactose-binding domain-like"/>
    <property type="match status" value="1"/>
</dbReference>
<evidence type="ECO:0000259" key="2">
    <source>
        <dbReference type="Pfam" id="PF02018"/>
    </source>
</evidence>
<organism evidence="3">
    <name type="scientific">Staphylococcus phage 184DA</name>
    <dbReference type="NCBI Taxonomy" id="3110532"/>
    <lineage>
        <taxon>Viruses</taxon>
        <taxon>Duplodnaviria</taxon>
        <taxon>Heunggongvirae</taxon>
        <taxon>Uroviricota</taxon>
        <taxon>Caudoviricetes</taxon>
    </lineage>
</organism>
<dbReference type="GO" id="GO:0016798">
    <property type="term" value="F:hydrolase activity, acting on glycosyl bonds"/>
    <property type="evidence" value="ECO:0007669"/>
    <property type="project" value="InterPro"/>
</dbReference>
<keyword evidence="1" id="KW-0378">Hydrolase</keyword>
<gene>
    <name evidence="3" type="ORF">184DA_128</name>
</gene>
<protein>
    <submittedName>
        <fullName evidence="3">Virion structural protein</fullName>
    </submittedName>
</protein>
<evidence type="ECO:0000313" key="3">
    <source>
        <dbReference type="EMBL" id="WVX90734.1"/>
    </source>
</evidence>
<name>A0AAU6MXG9_9CAUD</name>
<sequence>MNQVEKDAIESKLQSSLKTSTSEYLDKFGDWFGVYRKTDENDDDYRARIIKYLLLKRGTNNAIIEAIKDYLGKDDIDVSVYEPFKNIFYTNKSHLNGEDRLMGYYYRFAVINVSIGDYFPVEIIDVINEFKPAGVTLYVTYDGASTIRGGAIIKWLDGLPKIETYQEFDRFTGYDDTFYGHINMNQSKDTDNSTSDVFKTNHSLINSLDVLTGSSSVGRKYVNYGYVTSYAYNPGTTSSVSQISNTTGRGQEVPTDYYMYTSIKNNNTVELSMQTTSGVSYLYNNFNFRDYMSKYRPQVDVQSDEARRIVSDYIKELSIDYYLSAVIPPDDSIEIKLQVYDFSINRWLTVSINNLSFYETNIGSNIGYIKDYLNSELNMFTRLEINAGRRDSVDIKVNYLDLMFYYYERGIYTIKPFKALIENYLDITRETYVEAFKLASMDNGDIISKTGYQPMGYLRLTDGYDNNINRNLLHNTTQGFYLSSKSYNRELVTEGGREAMKWSNTDNIISLKNNGETLEPGVKYTLSFYAKASEKLNIKKVYLNTANTGFLPNQMVDTQWRRYSFTFIAEEDNKGNKFMFHSYPEVNNGEKAFYLSDMKLEYGDTATAIQPNPEDIYGATDPNTRIELQAKDKDNNIIPSKSVSLYENKPGMNLLSNKDIINNTSKGSYVQGGTKELTMSLWGARITQTGSLENKLKAGKTYTISYDMEILEIPDVPAYRYVPGIIVYTRNPTKVIAETRFEKGYAQVRDLPVGAKERVEFTFTMPDVDNVELTAYTGLFNETGDASPYETREYAKVKFTDIKLEEGSTATPYTSSPEDNVSFIDKKITFKNINTKVQTIGITNDFAMSHLKLQYSYYGNDWVTLKELTDITQGETITTNNLIDVFGLQTLDYSNINPMSNVSLRSIWNVKLGEFNNKEGSLSNMPNNYFNAVWQDIDKLTDMKLSSMKIVRDTEGGVFDGSTGEIIKATLLNTDTYTDLDKLSYTLNKYIETLTLGSSRLISELKDELLTTESFNVDNRIKVVDSISEQLPNTSIIKKGFVERELAGSQYLDYGLYEPIESGTRYKLIVEGEFKDNIEFISLYNSNPNFNETFVYPTEIINGVAEKEFIAKESTEEKPRLNTDIRLYIRPYDSEISKVRRVELRKI</sequence>
<accession>A0AAU6MXG9</accession>
<evidence type="ECO:0000256" key="1">
    <source>
        <dbReference type="ARBA" id="ARBA00022801"/>
    </source>
</evidence>
<dbReference type="Pfam" id="PF02018">
    <property type="entry name" value="CBM_4_9"/>
    <property type="match status" value="1"/>
</dbReference>
<dbReference type="SUPFAM" id="SSF49785">
    <property type="entry name" value="Galactose-binding domain-like"/>
    <property type="match status" value="1"/>
</dbReference>
<dbReference type="InterPro" id="IPR003305">
    <property type="entry name" value="CenC_carb-bd"/>
</dbReference>
<feature type="domain" description="CBM-cenC" evidence="2">
    <location>
        <begin position="495"/>
        <end position="583"/>
    </location>
</feature>
<dbReference type="InterPro" id="IPR008979">
    <property type="entry name" value="Galactose-bd-like_sf"/>
</dbReference>
<reference evidence="3" key="1">
    <citation type="submission" date="2023-11" db="EMBL/GenBank/DDBJ databases">
        <title>Characterization of a newly isolated phage infecting non-aureus staphylococci isolated from bovine mastitis.</title>
        <authorList>
            <person name="Wanecka A."/>
            <person name="Marynowska M."/>
            <person name="Wesolowski W."/>
            <person name="Bloch S."/>
            <person name="Nejman-Falenczyk B."/>
            <person name="Neumann J."/>
            <person name="Krol J."/>
            <person name="Florek M."/>
            <person name="Ulanicki K."/>
            <person name="Napierala A."/>
            <person name="Twardon J."/>
            <person name="Wolska B."/>
            <person name="Porebska J."/>
            <person name="Ziubrzycka A."/>
            <person name="Czeretowicz I."/>
            <person name="Benisz M."/>
        </authorList>
    </citation>
    <scope>NUCLEOTIDE SEQUENCE</scope>
</reference>
<dbReference type="EMBL" id="OR885926">
    <property type="protein sequence ID" value="WVX90734.1"/>
    <property type="molecule type" value="Genomic_DNA"/>
</dbReference>
<proteinExistence type="predicted"/>